<evidence type="ECO:0000313" key="1">
    <source>
        <dbReference type="EMBL" id="KAI0085327.1"/>
    </source>
</evidence>
<proteinExistence type="predicted"/>
<reference evidence="1" key="1">
    <citation type="journal article" date="2021" name="Environ. Microbiol.">
        <title>Gene family expansions and transcriptome signatures uncover fungal adaptations to wood decay.</title>
        <authorList>
            <person name="Hage H."/>
            <person name="Miyauchi S."/>
            <person name="Viragh M."/>
            <person name="Drula E."/>
            <person name="Min B."/>
            <person name="Chaduli D."/>
            <person name="Navarro D."/>
            <person name="Favel A."/>
            <person name="Norest M."/>
            <person name="Lesage-Meessen L."/>
            <person name="Balint B."/>
            <person name="Merenyi Z."/>
            <person name="de Eugenio L."/>
            <person name="Morin E."/>
            <person name="Martinez A.T."/>
            <person name="Baldrian P."/>
            <person name="Stursova M."/>
            <person name="Martinez M.J."/>
            <person name="Novotny C."/>
            <person name="Magnuson J.K."/>
            <person name="Spatafora J.W."/>
            <person name="Maurice S."/>
            <person name="Pangilinan J."/>
            <person name="Andreopoulos W."/>
            <person name="LaButti K."/>
            <person name="Hundley H."/>
            <person name="Na H."/>
            <person name="Kuo A."/>
            <person name="Barry K."/>
            <person name="Lipzen A."/>
            <person name="Henrissat B."/>
            <person name="Riley R."/>
            <person name="Ahrendt S."/>
            <person name="Nagy L.G."/>
            <person name="Grigoriev I.V."/>
            <person name="Martin F."/>
            <person name="Rosso M.N."/>
        </authorList>
    </citation>
    <scope>NUCLEOTIDE SEQUENCE</scope>
    <source>
        <strain evidence="1">CBS 384.51</strain>
    </source>
</reference>
<evidence type="ECO:0000313" key="2">
    <source>
        <dbReference type="Proteomes" id="UP001055072"/>
    </source>
</evidence>
<organism evidence="1 2">
    <name type="scientific">Irpex rosettiformis</name>
    <dbReference type="NCBI Taxonomy" id="378272"/>
    <lineage>
        <taxon>Eukaryota</taxon>
        <taxon>Fungi</taxon>
        <taxon>Dikarya</taxon>
        <taxon>Basidiomycota</taxon>
        <taxon>Agaricomycotina</taxon>
        <taxon>Agaricomycetes</taxon>
        <taxon>Polyporales</taxon>
        <taxon>Irpicaceae</taxon>
        <taxon>Irpex</taxon>
    </lineage>
</organism>
<keyword evidence="2" id="KW-1185">Reference proteome</keyword>
<dbReference type="Proteomes" id="UP001055072">
    <property type="component" value="Unassembled WGS sequence"/>
</dbReference>
<sequence>METVVVCTKQIHTCTKHTCLQADRYGQMRCKRGAPWQLSDSDKVDVSREWTPKRSYGYINPYNPHISVNMRCNNDNKILTNATRTQGLTYYFTTYGTKKQGRSYNLSSLLAKTHAYHEDHNPYINDLRESNRLLLFRCVNTLNKQQEIAEPLVGLYSLGLTECFKSHQYPTLYWNSFHYALKQEFGFERQHETR</sequence>
<dbReference type="EMBL" id="MU274932">
    <property type="protein sequence ID" value="KAI0085327.1"/>
    <property type="molecule type" value="Genomic_DNA"/>
</dbReference>
<protein>
    <submittedName>
        <fullName evidence="1">Uncharacterized protein</fullName>
    </submittedName>
</protein>
<accession>A0ACB8TTE5</accession>
<name>A0ACB8TTE5_9APHY</name>
<comment type="caution">
    <text evidence="1">The sequence shown here is derived from an EMBL/GenBank/DDBJ whole genome shotgun (WGS) entry which is preliminary data.</text>
</comment>
<gene>
    <name evidence="1" type="ORF">BDY19DRAFT_896824</name>
</gene>